<evidence type="ECO:0000256" key="1">
    <source>
        <dbReference type="ARBA" id="ARBA00022801"/>
    </source>
</evidence>
<dbReference type="InterPro" id="IPR023198">
    <property type="entry name" value="PGP-like_dom2"/>
</dbReference>
<dbReference type="Gene3D" id="1.10.150.240">
    <property type="entry name" value="Putative phosphatase, domain 2"/>
    <property type="match status" value="1"/>
</dbReference>
<keyword evidence="1 3" id="KW-0378">Hydrolase</keyword>
<dbReference type="Proteomes" id="UP000515312">
    <property type="component" value="Chromosome"/>
</dbReference>
<dbReference type="EMBL" id="CP060394">
    <property type="protein sequence ID" value="QNI34469.1"/>
    <property type="molecule type" value="Genomic_DNA"/>
</dbReference>
<dbReference type="InterPro" id="IPR051400">
    <property type="entry name" value="HAD-like_hydrolase"/>
</dbReference>
<dbReference type="InterPro" id="IPR023214">
    <property type="entry name" value="HAD_sf"/>
</dbReference>
<keyword evidence="2" id="KW-0460">Magnesium</keyword>
<dbReference type="RefSeq" id="WP_186746673.1">
    <property type="nucleotide sequence ID" value="NZ_CP060394.1"/>
</dbReference>
<proteinExistence type="predicted"/>
<dbReference type="AlphaFoldDB" id="A0A7G8BPJ9"/>
<dbReference type="GO" id="GO:0016787">
    <property type="term" value="F:hydrolase activity"/>
    <property type="evidence" value="ECO:0007669"/>
    <property type="project" value="UniProtKB-KW"/>
</dbReference>
<accession>A0A7G8BPJ9</accession>
<protein>
    <submittedName>
        <fullName evidence="3">HAD family hydrolase</fullName>
    </submittedName>
</protein>
<dbReference type="Gene3D" id="3.40.50.1000">
    <property type="entry name" value="HAD superfamily/HAD-like"/>
    <property type="match status" value="1"/>
</dbReference>
<dbReference type="KEGG" id="adin:H7849_11590"/>
<name>A0A7G8BPJ9_9BACT</name>
<gene>
    <name evidence="3" type="ORF">H7849_11590</name>
</gene>
<keyword evidence="4" id="KW-1185">Reference proteome</keyword>
<dbReference type="InterPro" id="IPR036412">
    <property type="entry name" value="HAD-like_sf"/>
</dbReference>
<dbReference type="SFLD" id="SFLDG01129">
    <property type="entry name" value="C1.5:_HAD__Beta-PGM__Phosphata"/>
    <property type="match status" value="1"/>
</dbReference>
<reference evidence="3 4" key="1">
    <citation type="submission" date="2020-08" db="EMBL/GenBank/DDBJ databases">
        <title>Edaphobacter telluris sp. nov. and Acidobacterium dinghuensis sp. nov., two acidobacteria isolated from forest soil.</title>
        <authorList>
            <person name="Fu J."/>
            <person name="Qiu L."/>
        </authorList>
    </citation>
    <scope>NUCLEOTIDE SEQUENCE [LARGE SCALE GENOMIC DNA]</scope>
    <source>
        <strain evidence="3">4Y35</strain>
    </source>
</reference>
<dbReference type="Pfam" id="PF00702">
    <property type="entry name" value="Hydrolase"/>
    <property type="match status" value="1"/>
</dbReference>
<evidence type="ECO:0000313" key="4">
    <source>
        <dbReference type="Proteomes" id="UP000515312"/>
    </source>
</evidence>
<dbReference type="SUPFAM" id="SSF56784">
    <property type="entry name" value="HAD-like"/>
    <property type="match status" value="1"/>
</dbReference>
<organism evidence="3 4">
    <name type="scientific">Alloacidobacterium dinghuense</name>
    <dbReference type="NCBI Taxonomy" id="2763107"/>
    <lineage>
        <taxon>Bacteria</taxon>
        <taxon>Pseudomonadati</taxon>
        <taxon>Acidobacteriota</taxon>
        <taxon>Terriglobia</taxon>
        <taxon>Terriglobales</taxon>
        <taxon>Acidobacteriaceae</taxon>
        <taxon>Alloacidobacterium</taxon>
    </lineage>
</organism>
<dbReference type="SFLD" id="SFLDS00003">
    <property type="entry name" value="Haloacid_Dehalogenase"/>
    <property type="match status" value="1"/>
</dbReference>
<evidence type="ECO:0000256" key="2">
    <source>
        <dbReference type="ARBA" id="ARBA00022842"/>
    </source>
</evidence>
<dbReference type="PANTHER" id="PTHR46470">
    <property type="entry name" value="N-ACYLNEURAMINATE-9-PHOSPHATASE"/>
    <property type="match status" value="1"/>
</dbReference>
<evidence type="ECO:0000313" key="3">
    <source>
        <dbReference type="EMBL" id="QNI34469.1"/>
    </source>
</evidence>
<sequence length="237" mass="27090">MNALPRFAPGQTLLLDADDTLWENNIYFERAIASFISYLNHHSYTHEEVRLVLNEVERETVRERGYGLASFRHSLVTCFERLSTEPISAEKHERIVSFSQAISEHEIELLPGVAEVLPVLASRHRLILMTKGNEVEQAEKLSRSGLAHHFTSVEIPREKNPDAYCAVCQKYELRPHKTWMIGNSPKSDINPALAAGLHAVFIQHPHTWVLEHEVVDVVQNGQYLLELAAFTELEDRF</sequence>